<evidence type="ECO:0000313" key="3">
    <source>
        <dbReference type="EMBL" id="WAL58305.1"/>
    </source>
</evidence>
<feature type="chain" id="PRO_5038965230" description="VCBS repeat-containing protein" evidence="2">
    <location>
        <begin position="22"/>
        <end position="362"/>
    </location>
</feature>
<dbReference type="RefSeq" id="WP_268607711.1">
    <property type="nucleotide sequence ID" value="NZ_CP113797.1"/>
</dbReference>
<organism evidence="3 4">
    <name type="scientific">Thermocoleostomius sinensis A174</name>
    <dbReference type="NCBI Taxonomy" id="2016057"/>
    <lineage>
        <taxon>Bacteria</taxon>
        <taxon>Bacillati</taxon>
        <taxon>Cyanobacteriota</taxon>
        <taxon>Cyanophyceae</taxon>
        <taxon>Oculatellales</taxon>
        <taxon>Oculatellaceae</taxon>
        <taxon>Thermocoleostomius</taxon>
    </lineage>
</organism>
<evidence type="ECO:0000313" key="4">
    <source>
        <dbReference type="Proteomes" id="UP001163152"/>
    </source>
</evidence>
<feature type="region of interest" description="Disordered" evidence="1">
    <location>
        <begin position="298"/>
        <end position="317"/>
    </location>
</feature>
<evidence type="ECO:0000256" key="1">
    <source>
        <dbReference type="SAM" id="MobiDB-lite"/>
    </source>
</evidence>
<accession>A0A9E8ZBN9</accession>
<name>A0A9E8ZBN9_9CYAN</name>
<reference evidence="3" key="1">
    <citation type="submission" date="2022-12" db="EMBL/GenBank/DDBJ databases">
        <title>Polyphasic identification of a Novel Hot-Spring Cyanobacterium Ocullathermofonsia sinensis gen nov. sp. nov. and Genomic Insights on its Adaptations to the Thermal Habitat.</title>
        <authorList>
            <person name="Daroch M."/>
            <person name="Tang J."/>
            <person name="Jiang Y."/>
        </authorList>
    </citation>
    <scope>NUCLEOTIDE SEQUENCE</scope>
    <source>
        <strain evidence="3">PKUAC-SCTA174</strain>
    </source>
</reference>
<dbReference type="KEGG" id="tsin:OXH18_14035"/>
<feature type="compositionally biased region" description="Polar residues" evidence="1">
    <location>
        <begin position="299"/>
        <end position="310"/>
    </location>
</feature>
<evidence type="ECO:0000256" key="2">
    <source>
        <dbReference type="SAM" id="SignalP"/>
    </source>
</evidence>
<keyword evidence="4" id="KW-1185">Reference proteome</keyword>
<dbReference type="AlphaFoldDB" id="A0A9E8ZBN9"/>
<proteinExistence type="predicted"/>
<dbReference type="EMBL" id="CP113797">
    <property type="protein sequence ID" value="WAL58305.1"/>
    <property type="molecule type" value="Genomic_DNA"/>
</dbReference>
<keyword evidence="2" id="KW-0732">Signal</keyword>
<feature type="signal peptide" evidence="2">
    <location>
        <begin position="1"/>
        <end position="21"/>
    </location>
</feature>
<protein>
    <recommendedName>
        <fullName evidence="5">VCBS repeat-containing protein</fullName>
    </recommendedName>
</protein>
<sequence length="362" mass="39385">MKRTKRSISLKTIGLKMLSVAAISLSGIVEGFGTPAVAQTTWYNCLTREVFTPEKQVWCDRWQTLQNADYIVPTSFTENPAYTTVTLENGRYEQSDGAMIVMLANERNWLTFGDINNDGKEDAAVIFGVVPGGTAIVTYLTVLLDIDGVAQALTPVALGERIMLNGPITIDNARVTVPLLTSTAVMNRSYVVDGSSLLELTQLPAPEETLALCEGERRHTARVYSANGQLKMRVFDRQDGVVWMDSVAIRDTNSEVTTYFNQFGEVTVRVSVNRNSPGDCSIQVGDQPLEPGTIVEGNAANSEDPNSGEPSLTDVPSPVGGTVKQLTIPGPETSVLVTCDREGFEPFFFTDQGNWVGCRISE</sequence>
<dbReference type="Proteomes" id="UP001163152">
    <property type="component" value="Chromosome"/>
</dbReference>
<gene>
    <name evidence="3" type="ORF">OXH18_14035</name>
</gene>
<evidence type="ECO:0008006" key="5">
    <source>
        <dbReference type="Google" id="ProtNLM"/>
    </source>
</evidence>